<reference evidence="1" key="1">
    <citation type="submission" date="2019-11" db="EMBL/GenBank/DDBJ databases">
        <title>Nori genome reveals adaptations in red seaweeds to the harsh intertidal environment.</title>
        <authorList>
            <person name="Wang D."/>
            <person name="Mao Y."/>
        </authorList>
    </citation>
    <scope>NUCLEOTIDE SEQUENCE</scope>
    <source>
        <tissue evidence="1">Gametophyte</tissue>
    </source>
</reference>
<comment type="caution">
    <text evidence="1">The sequence shown here is derived from an EMBL/GenBank/DDBJ whole genome shotgun (WGS) entry which is preliminary data.</text>
</comment>
<gene>
    <name evidence="1" type="ORF">I4F81_008909</name>
</gene>
<evidence type="ECO:0000313" key="1">
    <source>
        <dbReference type="EMBL" id="KAK1866389.1"/>
    </source>
</evidence>
<protein>
    <submittedName>
        <fullName evidence="1">Uncharacterized protein</fullName>
    </submittedName>
</protein>
<sequence length="220" mass="23602">MAYWHTLDNAFVLCGTGEQQSPINVVPTVPVDPSVTLFSLVQPGTATFTARTSINNVPLECATDTCGKLQWQFATYSLVNVHAHAPAEHQVNGRTFPLELHFVHIAPGVPHDRIAVVSVLFELSSTPNLLLTRLLDAQGDAQGGAPSSTVGITGVEWGTVERPESGFCQWGGSLTTPPCSEELAWFMDMSAQPVTQEQVDRFRDGTTPPWATCTAATAAP</sequence>
<organism evidence="1 2">
    <name type="scientific">Pyropia yezoensis</name>
    <name type="common">Susabi-nori</name>
    <name type="synonym">Porphyra yezoensis</name>
    <dbReference type="NCBI Taxonomy" id="2788"/>
    <lineage>
        <taxon>Eukaryota</taxon>
        <taxon>Rhodophyta</taxon>
        <taxon>Bangiophyceae</taxon>
        <taxon>Bangiales</taxon>
        <taxon>Bangiaceae</taxon>
        <taxon>Pyropia</taxon>
    </lineage>
</organism>
<evidence type="ECO:0000313" key="2">
    <source>
        <dbReference type="Proteomes" id="UP000798662"/>
    </source>
</evidence>
<name>A0ACC3C7V4_PYRYE</name>
<accession>A0ACC3C7V4</accession>
<keyword evidence="2" id="KW-1185">Reference proteome</keyword>
<dbReference type="EMBL" id="CM020619">
    <property type="protein sequence ID" value="KAK1866389.1"/>
    <property type="molecule type" value="Genomic_DNA"/>
</dbReference>
<proteinExistence type="predicted"/>
<dbReference type="Proteomes" id="UP000798662">
    <property type="component" value="Chromosome 2"/>
</dbReference>